<feature type="region of interest" description="Disordered" evidence="4">
    <location>
        <begin position="136"/>
        <end position="165"/>
    </location>
</feature>
<evidence type="ECO:0000313" key="7">
    <source>
        <dbReference type="Proteomes" id="UP000308365"/>
    </source>
</evidence>
<feature type="region of interest" description="Disordered" evidence="4">
    <location>
        <begin position="283"/>
        <end position="357"/>
    </location>
</feature>
<reference evidence="7" key="1">
    <citation type="journal article" date="2019" name="IScience">
        <title>Narwhal Genome Reveals Long-Term Low Genetic Diversity despite Current Large Abundance Size.</title>
        <authorList>
            <person name="Westbury M.V."/>
            <person name="Petersen B."/>
            <person name="Garde E."/>
            <person name="Heide-Jorgensen M.P."/>
            <person name="Lorenzen E.D."/>
        </authorList>
    </citation>
    <scope>NUCLEOTIDE SEQUENCE [LARGE SCALE GENOMIC DNA]</scope>
</reference>
<accession>A0A4U1FJH4</accession>
<evidence type="ECO:0000256" key="2">
    <source>
        <dbReference type="ARBA" id="ARBA00022741"/>
    </source>
</evidence>
<feature type="non-terminal residue" evidence="6">
    <location>
        <position position="1"/>
    </location>
</feature>
<feature type="region of interest" description="Disordered" evidence="4">
    <location>
        <begin position="1"/>
        <end position="20"/>
    </location>
</feature>
<proteinExistence type="inferred from homology"/>
<sequence>AAAEGPDAVGGREREVSAVPDGAVPRPGALAAGGTARYCYRRLCRLMAAIGVHLGCTSACVAVYKDGRADVVANDAGDRVTPAVVAYSENEEVVGLAAKQSRMRNISNTVMKVKQILGRRIGWLLEIDLSTQSLPTPSDRHLAAQEPPPASLPSQSAMATSNSSAGIRWSRQETRTLLSILGEAEYIQRLQTVHHNADVYQAVSKRMQQEGFRRTERQCRSKFKVLKALYLKAYVAHATSMGDPPHCPFYDTLDQLLRNQIVTDADSLMEDAAWAKHCDQNLAAPDTPGEEGASILGAKRTRTADHQPVVKTVKESDEDCQLRISDQMRETSDLEDSWDESPGAGCSQGTPSYSSSHHLFRGAAAPCQSSPVTRLGVSGEPSPCTSSGRNTPGVASAQRPPGSSSRVPFVSGGDGPLTSEPPPRWARRRRRSVARTIAAELAENRRLARELSKREEEKLDRLIAIGEEASAQQDTANELRRDAVVAVRRLATAVEEATGAFQLGLEKLLQRLISNTKTLMIHRLRNTSGIVIEKNGKLRYEIDTGEEKKFVSPEDVARLIFSKMKETAHSVLGSDANDVVITVPFDFGEKQKNALGEAARAAGFNVLRLIHEPSAALLAYGIGQDSPTGKSNILVFKLGGTSLSISVMEVNSGIYRVLSTNTDNNIGGTHFTETLAQYLASEFQRSFRHDVRGNARAMVKLMNSADTAKHSLSTLGSANCFLDSLYKGQDFDCNVSRARFELLCSPLFNKCVEAIRELLEQSGFTADDINK</sequence>
<evidence type="ECO:0000259" key="5">
    <source>
        <dbReference type="Pfam" id="PF13837"/>
    </source>
</evidence>
<dbReference type="InterPro" id="IPR044822">
    <property type="entry name" value="Myb_DNA-bind_4"/>
</dbReference>
<dbReference type="PANTHER" id="PTHR47595">
    <property type="entry name" value="HEAT SHOCK 70 KDA PROTEIN 14"/>
    <property type="match status" value="1"/>
</dbReference>
<dbReference type="Pfam" id="PF13837">
    <property type="entry name" value="Myb_DNA-bind_4"/>
    <property type="match status" value="1"/>
</dbReference>
<dbReference type="Gene3D" id="3.30.420.40">
    <property type="match status" value="2"/>
</dbReference>
<evidence type="ECO:0000256" key="3">
    <source>
        <dbReference type="ARBA" id="ARBA00022840"/>
    </source>
</evidence>
<dbReference type="Gene3D" id="3.90.640.10">
    <property type="entry name" value="Actin, Chain A, domain 4"/>
    <property type="match status" value="1"/>
</dbReference>
<dbReference type="EMBL" id="RWIC01000107">
    <property type="protein sequence ID" value="TKC49757.1"/>
    <property type="molecule type" value="Genomic_DNA"/>
</dbReference>
<name>A0A4U1FJH4_MONMO</name>
<dbReference type="Proteomes" id="UP000308365">
    <property type="component" value="Unassembled WGS sequence"/>
</dbReference>
<feature type="compositionally biased region" description="Polar residues" evidence="4">
    <location>
        <begin position="152"/>
        <end position="165"/>
    </location>
</feature>
<dbReference type="SUPFAM" id="SSF53067">
    <property type="entry name" value="Actin-like ATPase domain"/>
    <property type="match status" value="3"/>
</dbReference>
<dbReference type="InterPro" id="IPR013126">
    <property type="entry name" value="Hsp_70_fam"/>
</dbReference>
<dbReference type="PANTHER" id="PTHR47595:SF2">
    <property type="entry name" value="MYB_SANT-LIKE DNA-BINDING DOMAIN-CONTAINING PROTEIN 7"/>
    <property type="match status" value="1"/>
</dbReference>
<dbReference type="GO" id="GO:0005524">
    <property type="term" value="F:ATP binding"/>
    <property type="evidence" value="ECO:0007669"/>
    <property type="project" value="UniProtKB-KW"/>
</dbReference>
<evidence type="ECO:0000256" key="1">
    <source>
        <dbReference type="ARBA" id="ARBA00007381"/>
    </source>
</evidence>
<evidence type="ECO:0000313" key="6">
    <source>
        <dbReference type="EMBL" id="TKC49757.1"/>
    </source>
</evidence>
<comment type="similarity">
    <text evidence="1">Belongs to the heat shock protein 70 family.</text>
</comment>
<protein>
    <recommendedName>
        <fullName evidence="5">Myb/SANT-like DNA-binding domain-containing protein</fullName>
    </recommendedName>
</protein>
<dbReference type="AlphaFoldDB" id="A0A4U1FJH4"/>
<feature type="non-terminal residue" evidence="6">
    <location>
        <position position="771"/>
    </location>
</feature>
<gene>
    <name evidence="6" type="ORF">EI555_012062</name>
</gene>
<dbReference type="GO" id="GO:0140662">
    <property type="term" value="F:ATP-dependent protein folding chaperone"/>
    <property type="evidence" value="ECO:0007669"/>
    <property type="project" value="InterPro"/>
</dbReference>
<comment type="caution">
    <text evidence="6">The sequence shown here is derived from an EMBL/GenBank/DDBJ whole genome shotgun (WGS) entry which is preliminary data.</text>
</comment>
<feature type="domain" description="Myb/SANT-like DNA-binding" evidence="5">
    <location>
        <begin position="168"/>
        <end position="256"/>
    </location>
</feature>
<keyword evidence="2" id="KW-0547">Nucleotide-binding</keyword>
<dbReference type="FunFam" id="3.90.640.10:FF:000010">
    <property type="entry name" value="heat shock 70 kDa protein 14"/>
    <property type="match status" value="1"/>
</dbReference>
<dbReference type="FunFam" id="3.30.420.40:FF:000433">
    <property type="entry name" value="Heat shock protein family A (Hsp70) member 14"/>
    <property type="match status" value="1"/>
</dbReference>
<dbReference type="FunFam" id="1.10.10.60:FF:000032">
    <property type="entry name" value="Zinc finger and SCAN domain-containing 20"/>
    <property type="match status" value="1"/>
</dbReference>
<feature type="region of interest" description="Disordered" evidence="4">
    <location>
        <begin position="369"/>
        <end position="431"/>
    </location>
</feature>
<dbReference type="InterPro" id="IPR043129">
    <property type="entry name" value="ATPase_NBD"/>
</dbReference>
<keyword evidence="3" id="KW-0067">ATP-binding</keyword>
<dbReference type="FunFam" id="3.30.420.40:FF:000028">
    <property type="entry name" value="heat shock 70 kDa protein-like"/>
    <property type="match status" value="1"/>
</dbReference>
<organism evidence="6 7">
    <name type="scientific">Monodon monoceros</name>
    <name type="common">Narwhal</name>
    <name type="synonym">Ceratodon monodon</name>
    <dbReference type="NCBI Taxonomy" id="40151"/>
    <lineage>
        <taxon>Eukaryota</taxon>
        <taxon>Metazoa</taxon>
        <taxon>Chordata</taxon>
        <taxon>Craniata</taxon>
        <taxon>Vertebrata</taxon>
        <taxon>Euteleostomi</taxon>
        <taxon>Mammalia</taxon>
        <taxon>Eutheria</taxon>
        <taxon>Laurasiatheria</taxon>
        <taxon>Artiodactyla</taxon>
        <taxon>Whippomorpha</taxon>
        <taxon>Cetacea</taxon>
        <taxon>Odontoceti</taxon>
        <taxon>Monodontidae</taxon>
        <taxon>Monodon</taxon>
    </lineage>
</organism>
<dbReference type="Pfam" id="PF00012">
    <property type="entry name" value="HSP70"/>
    <property type="match status" value="2"/>
</dbReference>
<evidence type="ECO:0000256" key="4">
    <source>
        <dbReference type="SAM" id="MobiDB-lite"/>
    </source>
</evidence>
<feature type="compositionally biased region" description="Polar residues" evidence="4">
    <location>
        <begin position="347"/>
        <end position="357"/>
    </location>
</feature>
<dbReference type="Gene3D" id="1.10.10.60">
    <property type="entry name" value="Homeodomain-like"/>
    <property type="match status" value="1"/>
</dbReference>